<dbReference type="STRING" id="1777140.AWB79_02237"/>
<proteinExistence type="predicted"/>
<dbReference type="EMBL" id="FCOA02000005">
    <property type="protein sequence ID" value="SAK55922.1"/>
    <property type="molecule type" value="Genomic_DNA"/>
</dbReference>
<dbReference type="OrthoDB" id="9034521at2"/>
<evidence type="ECO:0000256" key="1">
    <source>
        <dbReference type="SAM" id="MobiDB-lite"/>
    </source>
</evidence>
<dbReference type="RefSeq" id="WP_061167475.1">
    <property type="nucleotide sequence ID" value="NZ_FCOA02000005.1"/>
</dbReference>
<dbReference type="AlphaFoldDB" id="A0A158ADK1"/>
<comment type="caution">
    <text evidence="2">The sequence shown here is derived from an EMBL/GenBank/DDBJ whole genome shotgun (WGS) entry which is preliminary data.</text>
</comment>
<feature type="region of interest" description="Disordered" evidence="1">
    <location>
        <begin position="52"/>
        <end position="72"/>
    </location>
</feature>
<organism evidence="2 3">
    <name type="scientific">Caballeronia hypogeia</name>
    <dbReference type="NCBI Taxonomy" id="1777140"/>
    <lineage>
        <taxon>Bacteria</taxon>
        <taxon>Pseudomonadati</taxon>
        <taxon>Pseudomonadota</taxon>
        <taxon>Betaproteobacteria</taxon>
        <taxon>Burkholderiales</taxon>
        <taxon>Burkholderiaceae</taxon>
        <taxon>Caballeronia</taxon>
    </lineage>
</organism>
<sequence>MSTETYVRNGHTVEISIDHDPTGQHTWAYTIDADGYTEMRDRPLESFEAAMEGAKHHANAKADALDAGSATQ</sequence>
<reference evidence="2" key="1">
    <citation type="submission" date="2016-01" db="EMBL/GenBank/DDBJ databases">
        <authorList>
            <person name="Peeters C."/>
        </authorList>
    </citation>
    <scope>NUCLEOTIDE SEQUENCE</scope>
    <source>
        <strain evidence="2">LMG 29322</strain>
    </source>
</reference>
<dbReference type="Proteomes" id="UP000054851">
    <property type="component" value="Unassembled WGS sequence"/>
</dbReference>
<accession>A0A158ADK1</accession>
<protein>
    <recommendedName>
        <fullName evidence="4">DUF2188 domain-containing protein</fullName>
    </recommendedName>
</protein>
<evidence type="ECO:0000313" key="2">
    <source>
        <dbReference type="EMBL" id="SAK55922.1"/>
    </source>
</evidence>
<evidence type="ECO:0008006" key="4">
    <source>
        <dbReference type="Google" id="ProtNLM"/>
    </source>
</evidence>
<gene>
    <name evidence="2" type="ORF">AWB79_02237</name>
</gene>
<name>A0A158ADK1_9BURK</name>
<keyword evidence="3" id="KW-1185">Reference proteome</keyword>
<evidence type="ECO:0000313" key="3">
    <source>
        <dbReference type="Proteomes" id="UP000054851"/>
    </source>
</evidence>